<dbReference type="AlphaFoldDB" id="A0AA40SMF9"/>
<comment type="caution">
    <text evidence="2">The sequence shown here is derived from an EMBL/GenBank/DDBJ whole genome shotgun (WGS) entry which is preliminary data.</text>
</comment>
<protein>
    <submittedName>
        <fullName evidence="2">Membrane protein</fullName>
    </submittedName>
</protein>
<organism evidence="2 3">
    <name type="scientific">Microbacterium invictum</name>
    <dbReference type="NCBI Taxonomy" id="515415"/>
    <lineage>
        <taxon>Bacteria</taxon>
        <taxon>Bacillati</taxon>
        <taxon>Actinomycetota</taxon>
        <taxon>Actinomycetes</taxon>
        <taxon>Micrococcales</taxon>
        <taxon>Microbacteriaceae</taxon>
        <taxon>Microbacterium</taxon>
    </lineage>
</organism>
<feature type="transmembrane region" description="Helical" evidence="1">
    <location>
        <begin position="12"/>
        <end position="31"/>
    </location>
</feature>
<evidence type="ECO:0000313" key="2">
    <source>
        <dbReference type="EMBL" id="MBB4138891.1"/>
    </source>
</evidence>
<dbReference type="Proteomes" id="UP000549113">
    <property type="component" value="Unassembled WGS sequence"/>
</dbReference>
<keyword evidence="1" id="KW-0472">Membrane</keyword>
<evidence type="ECO:0000256" key="1">
    <source>
        <dbReference type="SAM" id="Phobius"/>
    </source>
</evidence>
<reference evidence="2 3" key="1">
    <citation type="submission" date="2020-08" db="EMBL/GenBank/DDBJ databases">
        <title>Sequencing the genomes of 1000 actinobacteria strains.</title>
        <authorList>
            <person name="Klenk H.-P."/>
        </authorList>
    </citation>
    <scope>NUCLEOTIDE SEQUENCE [LARGE SCALE GENOMIC DNA]</scope>
    <source>
        <strain evidence="2 3">DSM 19600</strain>
    </source>
</reference>
<accession>A0AA40SMF9</accession>
<keyword evidence="3" id="KW-1185">Reference proteome</keyword>
<gene>
    <name evidence="2" type="ORF">BKA10_000685</name>
</gene>
<keyword evidence="1" id="KW-0812">Transmembrane</keyword>
<sequence length="81" mass="8875">MMYGNGFGWGWMWFGGVMLLLILAAVIILIVRTAASGSSPRGGQVPSAPNTARQIAEERLARGEITPDEFRQVVRALEERT</sequence>
<dbReference type="EMBL" id="JACIFH010000001">
    <property type="protein sequence ID" value="MBB4138891.1"/>
    <property type="molecule type" value="Genomic_DNA"/>
</dbReference>
<name>A0AA40SMF9_9MICO</name>
<dbReference type="RefSeq" id="WP_183498610.1">
    <property type="nucleotide sequence ID" value="NZ_BAABCO010000003.1"/>
</dbReference>
<proteinExistence type="predicted"/>
<evidence type="ECO:0000313" key="3">
    <source>
        <dbReference type="Proteomes" id="UP000549113"/>
    </source>
</evidence>
<keyword evidence="1" id="KW-1133">Transmembrane helix</keyword>